<name>A0A1Y0LF91_TATCI</name>
<keyword evidence="10" id="KW-0288">FMN</keyword>
<dbReference type="EC" id="1.4.1.13" evidence="7"/>
<dbReference type="InterPro" id="IPR017932">
    <property type="entry name" value="GATase_2_dom"/>
</dbReference>
<dbReference type="CDD" id="cd00982">
    <property type="entry name" value="gltB_C"/>
    <property type="match status" value="1"/>
</dbReference>
<evidence type="ECO:0000313" key="26">
    <source>
        <dbReference type="EMBL" id="ARU92502.1"/>
    </source>
</evidence>
<dbReference type="GO" id="GO:0004355">
    <property type="term" value="F:glutamate synthase (NADPH) activity"/>
    <property type="evidence" value="ECO:0007669"/>
    <property type="project" value="UniProtKB-EC"/>
</dbReference>
<evidence type="ECO:0000256" key="5">
    <source>
        <dbReference type="ARBA" id="ARBA00004909"/>
    </source>
</evidence>
<comment type="similarity">
    <text evidence="6">Belongs to the glutamate synthase family.</text>
</comment>
<dbReference type="PANTHER" id="PTHR11938:SF148">
    <property type="entry name" value="GLUTAMATE SYNTHASE [NADPH] LARGE CHAIN"/>
    <property type="match status" value="1"/>
</dbReference>
<evidence type="ECO:0000313" key="27">
    <source>
        <dbReference type="EMBL" id="ARU96537.1"/>
    </source>
</evidence>
<dbReference type="Gene3D" id="3.60.20.10">
    <property type="entry name" value="Glutamine Phosphoribosylpyrophosphate, subunit 1, domain 1"/>
    <property type="match status" value="1"/>
</dbReference>
<evidence type="ECO:0000256" key="15">
    <source>
        <dbReference type="ARBA" id="ARBA00023002"/>
    </source>
</evidence>
<evidence type="ECO:0000256" key="22">
    <source>
        <dbReference type="ARBA" id="ARBA00053198"/>
    </source>
</evidence>
<dbReference type="Proteomes" id="UP000195814">
    <property type="component" value="Chromosome"/>
</dbReference>
<evidence type="ECO:0000256" key="9">
    <source>
        <dbReference type="ARBA" id="ARBA00022630"/>
    </source>
</evidence>
<keyword evidence="13" id="KW-0521">NADP</keyword>
<dbReference type="CDD" id="cd02808">
    <property type="entry name" value="GltS_FMN"/>
    <property type="match status" value="1"/>
</dbReference>
<dbReference type="FunFam" id="3.20.20.70:FF:000109">
    <property type="entry name" value="Glutamate synthase, large subunit"/>
    <property type="match status" value="1"/>
</dbReference>
<dbReference type="GO" id="GO:0019676">
    <property type="term" value="P:ammonia assimilation cycle"/>
    <property type="evidence" value="ECO:0007669"/>
    <property type="project" value="TreeGrafter"/>
</dbReference>
<comment type="function">
    <text evidence="22">Catalyzes the conversion of L-glutamine and 2-oxoglutarate into two molecules of L-glutamate.</text>
</comment>
<evidence type="ECO:0000256" key="19">
    <source>
        <dbReference type="ARBA" id="ARBA00023291"/>
    </source>
</evidence>
<evidence type="ECO:0000256" key="18">
    <source>
        <dbReference type="ARBA" id="ARBA00023164"/>
    </source>
</evidence>
<keyword evidence="8" id="KW-0028">Amino-acid biosynthesis</keyword>
<dbReference type="InterPro" id="IPR006982">
    <property type="entry name" value="Glu_synth_centr_N"/>
</dbReference>
<dbReference type="FunFam" id="3.20.20.70:FF:000061">
    <property type="entry name" value="Glutamate synthase large subunit"/>
    <property type="match status" value="1"/>
</dbReference>
<dbReference type="GO" id="GO:0006537">
    <property type="term" value="P:glutamate biosynthetic process"/>
    <property type="evidence" value="ECO:0007669"/>
    <property type="project" value="UniProtKB-KW"/>
</dbReference>
<sequence>MLYDKSLEKDNCGFGLIAHIEGEPSHKVVRTAIHGLARMQHRGAILADGKTGDGCGLLLQKPDRFFRVVAEEKGWRLAKNYAVGMIFMSTDEAKASAARQIVEEEIVRETLSVVGWREVPTNQDVLGEIALSSLPDIQQIFINAPAGWRPRDMERRLYMARRRIEKRVEALNDSDFYVCSFSNQVNIYKGLCMPADLPRFYLDLADLRLESSICLFHQRFSTNTVPRWPLAQPFRYMAHNGEINTIAGNRQWARARAYKFNTPLIPDLQNAAPFVNETGSDSSSMDNMLELFLSGGMDLIRAMRLLVPPAWQNNPDMDPELRSFFDFNSMHMEPWDGPAGIVMSDGRYAACNLDRNGLRPARYVITKDKLITCASEVGIWDYQPDEVVEKGRVGPGELMVIDTREGRILHSAETDNDLKSRHPYKEWMEKNVKRLVPFEELPDEQVGSRQLSDVMLATYHKQFGYSSEELDTVLRVLGENGQEAVGSMGDDTPFAVLSSRPRIIYDYFRQQFAQVTNPPIDPLRENHVMSLATSIGQEMNVFCEAEGQAHRVSFKSPILLYSDFTQLTTLEGKYYRADTLDCTFEPDNETLEHAIHRLNDEAEELVRQGTVLLVLSDRQISPGRLPVPAPMIVGAVQARLVEKNLRCDANIIVETASARDPHHFAVLFGFGATAVYPWLAYESLAQMCDSRVIEKDYRNVMLNYRNGINKGLYKIMSKMGISTIASYRCSKLFEAVGLHQDVTRLCFQNVTSRIAGASFVDFQQDLVNLAKRAWLQRKTLEQGGLLKYVHGGEYHAYNPDVVGTLQQAVQSGEYSDYQKYAELVNHRPAATFRDLLQLQPGEDTVSINVDDVEPASELYKRFDTAAMSIGALSPEAHESLAEAMNSIGGFSNSGEGGEDPARYGTNKVSRIKQVASGRFGVTPAYLVNADVIQIKVAQGAKPGEGGQLPGDKVTPYIARLRYSVPGVTLISPPPHHDIYSIEDLAQLIFDLKQVNPKAMISVKLVSEPGVGTIATGVAKAYADLITVAGYDGGTGASPLTSVKYAGCPWELGLVETQQALVANGLRHKIRLQIDGGLKTGLDIIKAAILGAESFGFGTGPMVALGCKYLRICHLNNCATGVATQDDKLRKNHYHGLPFKVTNYFEFIARETREIMASLGVTRLTDLIGRTDLLKELDGFTAKQQKLDLSSLLKTAQPMPGKALHCTESNPPFDKGLLNKALLDQALPFVELRQSKTFYFDIRNTDRSVGATLSGAIASVHGDQGLAADPIRVHFSGTAGQSFGVWNAGGLEMILTGDANDYVGKGMAGGLLAIRPPMGSAFRSYDATIAGNTCLYGATGGKLFAAGRAGERFAVRNSGAITVVEGIGDNGCEYMTGGIVCVLGRTGVNFGAGMTGGFAYVLDEDGEFRKRVNPELVEVLDVEQLPIHEEHLRGLITEHVQYTQSGRGEEILANWPEWASKFTLVKPKSSDVKALLGHRSRSAAELRVQAQ</sequence>
<evidence type="ECO:0000256" key="11">
    <source>
        <dbReference type="ARBA" id="ARBA00022723"/>
    </source>
</evidence>
<dbReference type="CDD" id="cd00713">
    <property type="entry name" value="GltS"/>
    <property type="match status" value="1"/>
</dbReference>
<evidence type="ECO:0000256" key="2">
    <source>
        <dbReference type="ARBA" id="ARBA00001927"/>
    </source>
</evidence>
<evidence type="ECO:0000256" key="16">
    <source>
        <dbReference type="ARBA" id="ARBA00023004"/>
    </source>
</evidence>
<dbReference type="FunFam" id="2.160.20.60:FF:000002">
    <property type="entry name" value="Glutamate synthase, large subunit"/>
    <property type="match status" value="1"/>
</dbReference>
<evidence type="ECO:0000313" key="28">
    <source>
        <dbReference type="Proteomes" id="UP000195729"/>
    </source>
</evidence>
<keyword evidence="15" id="KW-0560">Oxidoreductase</keyword>
<comment type="cofactor">
    <cofactor evidence="3">
        <name>FAD</name>
        <dbReference type="ChEBI" id="CHEBI:57692"/>
    </cofactor>
</comment>
<comment type="pathway">
    <text evidence="20">Amino-acid biosynthesis; L-glutamate biosynthesis via GLT pathway; L-glutamate from 2-oxoglutarate and L-glutamine (NADP(+) route): step 1/1.</text>
</comment>
<dbReference type="InterPro" id="IPR050711">
    <property type="entry name" value="ET-N_metabolism_enzyme"/>
</dbReference>
<evidence type="ECO:0000256" key="4">
    <source>
        <dbReference type="ARBA" id="ARBA00004802"/>
    </source>
</evidence>
<comment type="catalytic activity">
    <reaction evidence="21">
        <text>2 L-glutamate + NADP(+) = L-glutamine + 2-oxoglutarate + NADPH + H(+)</text>
        <dbReference type="Rhea" id="RHEA:15501"/>
        <dbReference type="ChEBI" id="CHEBI:15378"/>
        <dbReference type="ChEBI" id="CHEBI:16810"/>
        <dbReference type="ChEBI" id="CHEBI:29985"/>
        <dbReference type="ChEBI" id="CHEBI:57783"/>
        <dbReference type="ChEBI" id="CHEBI:58349"/>
        <dbReference type="ChEBI" id="CHEBI:58359"/>
        <dbReference type="EC" id="1.4.1.13"/>
    </reaction>
</comment>
<comment type="cofactor">
    <cofactor evidence="1">
        <name>FMN</name>
        <dbReference type="ChEBI" id="CHEBI:58210"/>
    </cofactor>
</comment>
<dbReference type="Proteomes" id="UP000195729">
    <property type="component" value="Chromosome"/>
</dbReference>
<reference evidence="28 29" key="1">
    <citation type="submission" date="2016-05" db="EMBL/GenBank/DDBJ databases">
        <title>Complete genome sequence of two 2,5-diketo-D-glunonic acid producing strain Tatumella citrea.</title>
        <authorList>
            <person name="Duan C."/>
            <person name="Yang J."/>
            <person name="Yang S."/>
        </authorList>
    </citation>
    <scope>NUCLEOTIDE SEQUENCE [LARGE SCALE GENOMIC DNA]</scope>
    <source>
        <strain evidence="27 28">ATCC 39140</strain>
        <strain evidence="26 29">DSM 13699</strain>
    </source>
</reference>
<dbReference type="OrthoDB" id="9758182at2"/>
<evidence type="ECO:0000256" key="12">
    <source>
        <dbReference type="ARBA" id="ARBA00022827"/>
    </source>
</evidence>
<keyword evidence="19" id="KW-0003">3Fe-4S</keyword>
<accession>A0A1Y0LF91</accession>
<evidence type="ECO:0000256" key="7">
    <source>
        <dbReference type="ARBA" id="ARBA00012079"/>
    </source>
</evidence>
<evidence type="ECO:0000256" key="6">
    <source>
        <dbReference type="ARBA" id="ARBA00009716"/>
    </source>
</evidence>
<dbReference type="InterPro" id="IPR002932">
    <property type="entry name" value="Glu_synthdom"/>
</dbReference>
<dbReference type="SUPFAM" id="SSF56235">
    <property type="entry name" value="N-terminal nucleophile aminohydrolases (Ntn hydrolases)"/>
    <property type="match status" value="1"/>
</dbReference>
<dbReference type="EMBL" id="CP015579">
    <property type="protein sequence ID" value="ARU92502.1"/>
    <property type="molecule type" value="Genomic_DNA"/>
</dbReference>
<dbReference type="InterPro" id="IPR002489">
    <property type="entry name" value="Glu_synth_asu_C"/>
</dbReference>
<dbReference type="GO" id="GO:0046872">
    <property type="term" value="F:metal ion binding"/>
    <property type="evidence" value="ECO:0007669"/>
    <property type="project" value="UniProtKB-KW"/>
</dbReference>
<dbReference type="Pfam" id="PF01645">
    <property type="entry name" value="Glu_synthase"/>
    <property type="match status" value="1"/>
</dbReference>
<dbReference type="InterPro" id="IPR036485">
    <property type="entry name" value="Glu_synth_asu_C_sf"/>
</dbReference>
<dbReference type="RefSeq" id="WP_087486884.1">
    <property type="nucleotide sequence ID" value="NZ_CP015579.1"/>
</dbReference>
<keyword evidence="16" id="KW-0408">Iron</keyword>
<evidence type="ECO:0000256" key="20">
    <source>
        <dbReference type="ARBA" id="ARBA00037898"/>
    </source>
</evidence>
<keyword evidence="12" id="KW-0274">FAD</keyword>
<evidence type="ECO:0000256" key="23">
    <source>
        <dbReference type="ARBA" id="ARBA00072108"/>
    </source>
</evidence>
<evidence type="ECO:0000256" key="1">
    <source>
        <dbReference type="ARBA" id="ARBA00001917"/>
    </source>
</evidence>
<feature type="domain" description="Glutamine amidotransferase type-2" evidence="25">
    <location>
        <begin position="12"/>
        <end position="404"/>
    </location>
</feature>
<keyword evidence="28" id="KW-1185">Reference proteome</keyword>
<comment type="pathway">
    <text evidence="5">Nitrogen metabolism.</text>
</comment>
<evidence type="ECO:0000256" key="3">
    <source>
        <dbReference type="ARBA" id="ARBA00001974"/>
    </source>
</evidence>
<evidence type="ECO:0000256" key="21">
    <source>
        <dbReference type="ARBA" id="ARBA00048151"/>
    </source>
</evidence>
<dbReference type="GO" id="GO:0051538">
    <property type="term" value="F:3 iron, 4 sulfur cluster binding"/>
    <property type="evidence" value="ECO:0007669"/>
    <property type="project" value="UniProtKB-KW"/>
</dbReference>
<dbReference type="Gene3D" id="3.20.20.70">
    <property type="entry name" value="Aldolase class I"/>
    <property type="match status" value="2"/>
</dbReference>
<evidence type="ECO:0000259" key="25">
    <source>
        <dbReference type="PROSITE" id="PS51278"/>
    </source>
</evidence>
<dbReference type="Pfam" id="PF04898">
    <property type="entry name" value="Glu_syn_central"/>
    <property type="match status" value="1"/>
</dbReference>
<evidence type="ECO:0000313" key="29">
    <source>
        <dbReference type="Proteomes" id="UP000195814"/>
    </source>
</evidence>
<evidence type="ECO:0000256" key="10">
    <source>
        <dbReference type="ARBA" id="ARBA00022643"/>
    </source>
</evidence>
<evidence type="ECO:0000256" key="17">
    <source>
        <dbReference type="ARBA" id="ARBA00023014"/>
    </source>
</evidence>
<keyword evidence="18" id="KW-0314">Glutamate biosynthesis</keyword>
<keyword evidence="17" id="KW-0411">Iron-sulfur</keyword>
<dbReference type="SUPFAM" id="SSF69336">
    <property type="entry name" value="Alpha subunit of glutamate synthase, C-terminal domain"/>
    <property type="match status" value="1"/>
</dbReference>
<dbReference type="PROSITE" id="PS51278">
    <property type="entry name" value="GATASE_TYPE_2"/>
    <property type="match status" value="1"/>
</dbReference>
<comment type="pathway">
    <text evidence="4">Energy metabolism; nitrogen metabolism.</text>
</comment>
<keyword evidence="14" id="KW-0315">Glutamine amidotransferase</keyword>
<gene>
    <name evidence="26" type="ORF">A7K98_01010</name>
    <name evidence="27" type="ORF">A7K99_01010</name>
</gene>
<dbReference type="Pfam" id="PF00310">
    <property type="entry name" value="GATase_2"/>
    <property type="match status" value="1"/>
</dbReference>
<dbReference type="PANTHER" id="PTHR11938">
    <property type="entry name" value="FAD NADPH DEHYDROGENASE/OXIDOREDUCTASE"/>
    <property type="match status" value="1"/>
</dbReference>
<evidence type="ECO:0000256" key="24">
    <source>
        <dbReference type="ARBA" id="ARBA00079921"/>
    </source>
</evidence>
<proteinExistence type="inferred from homology"/>
<dbReference type="InterPro" id="IPR013785">
    <property type="entry name" value="Aldolase_TIM"/>
</dbReference>
<dbReference type="FunFam" id="3.60.20.10:FF:000001">
    <property type="entry name" value="Glutamate synthase, large subunit"/>
    <property type="match status" value="1"/>
</dbReference>
<dbReference type="SUPFAM" id="SSF51395">
    <property type="entry name" value="FMN-linked oxidoreductases"/>
    <property type="match status" value="1"/>
</dbReference>
<keyword evidence="11" id="KW-0479">Metal-binding</keyword>
<evidence type="ECO:0000256" key="8">
    <source>
        <dbReference type="ARBA" id="ARBA00022605"/>
    </source>
</evidence>
<dbReference type="Pfam" id="PF01493">
    <property type="entry name" value="GXGXG"/>
    <property type="match status" value="1"/>
</dbReference>
<comment type="cofactor">
    <cofactor evidence="2">
        <name>[3Fe-4S] cluster</name>
        <dbReference type="ChEBI" id="CHEBI:21137"/>
    </cofactor>
</comment>
<keyword evidence="9" id="KW-0285">Flavoprotein</keyword>
<dbReference type="Gene3D" id="2.160.20.60">
    <property type="entry name" value="Glutamate synthase, alpha subunit, C-terminal domain"/>
    <property type="match status" value="1"/>
</dbReference>
<dbReference type="EMBL" id="CP015581">
    <property type="protein sequence ID" value="ARU96537.1"/>
    <property type="molecule type" value="Genomic_DNA"/>
</dbReference>
<evidence type="ECO:0000256" key="13">
    <source>
        <dbReference type="ARBA" id="ARBA00022857"/>
    </source>
</evidence>
<dbReference type="KEGG" id="tci:A7K98_01010"/>
<dbReference type="InterPro" id="IPR029055">
    <property type="entry name" value="Ntn_hydrolases_N"/>
</dbReference>
<evidence type="ECO:0000256" key="14">
    <source>
        <dbReference type="ARBA" id="ARBA00022962"/>
    </source>
</evidence>
<organism evidence="26 29">
    <name type="scientific">Tatumella citrea</name>
    <name type="common">Pantoea citrea</name>
    <dbReference type="NCBI Taxonomy" id="53336"/>
    <lineage>
        <taxon>Bacteria</taxon>
        <taxon>Pseudomonadati</taxon>
        <taxon>Pseudomonadota</taxon>
        <taxon>Gammaproteobacteria</taxon>
        <taxon>Enterobacterales</taxon>
        <taxon>Erwiniaceae</taxon>
        <taxon>Tatumella</taxon>
    </lineage>
</organism>
<protein>
    <recommendedName>
        <fullName evidence="23">Glutamate synthase [NADPH] large chain</fullName>
        <ecNumber evidence="7">1.4.1.13</ecNumber>
    </recommendedName>
    <alternativeName>
        <fullName evidence="24">Glutamate synthase subunit alpha</fullName>
    </alternativeName>
</protein>
<dbReference type="NCBIfam" id="NF008730">
    <property type="entry name" value="PRK11750.1"/>
    <property type="match status" value="1"/>
</dbReference>